<dbReference type="EMBL" id="JACGCI010000096">
    <property type="protein sequence ID" value="KAF6746053.1"/>
    <property type="molecule type" value="Genomic_DNA"/>
</dbReference>
<keyword evidence="2" id="KW-1185">Reference proteome</keyword>
<protein>
    <submittedName>
        <fullName evidence="1">Uncharacterized protein</fullName>
    </submittedName>
</protein>
<proteinExistence type="predicted"/>
<gene>
    <name evidence="1" type="ORF">DFP72DRAFT_855697</name>
</gene>
<accession>A0A8H6HFI5</accession>
<organism evidence="1 2">
    <name type="scientific">Ephemerocybe angulata</name>
    <dbReference type="NCBI Taxonomy" id="980116"/>
    <lineage>
        <taxon>Eukaryota</taxon>
        <taxon>Fungi</taxon>
        <taxon>Dikarya</taxon>
        <taxon>Basidiomycota</taxon>
        <taxon>Agaricomycotina</taxon>
        <taxon>Agaricomycetes</taxon>
        <taxon>Agaricomycetidae</taxon>
        <taxon>Agaricales</taxon>
        <taxon>Agaricineae</taxon>
        <taxon>Psathyrellaceae</taxon>
        <taxon>Ephemerocybe</taxon>
    </lineage>
</organism>
<evidence type="ECO:0000313" key="2">
    <source>
        <dbReference type="Proteomes" id="UP000521943"/>
    </source>
</evidence>
<sequence>MYNAPTSFKRPQEWRDVEWRDAERKVVSGSPVVGRNAPIPFLQGFANLCPRANWGQESTGIYDSGSECHTTDLAINTIRYSLPNVSSESVLELLERLLKKSGTVFDIALGDVAFMSMQIGASHLRWREVHLVDWVCRCIRSATRVSRLRTQGSQGAGQSHEIPHESLQHARAKGQHLLLHPFPEPVTTVDDKRQKRRSAAETRVKWALKDLKSQLLTHVETDWEPVERKSLKSMRVQAMRDECLAESIRRRRMRLARQRKEEEEICTPRLLGS</sequence>
<comment type="caution">
    <text evidence="1">The sequence shown here is derived from an EMBL/GenBank/DDBJ whole genome shotgun (WGS) entry which is preliminary data.</text>
</comment>
<evidence type="ECO:0000313" key="1">
    <source>
        <dbReference type="EMBL" id="KAF6746053.1"/>
    </source>
</evidence>
<reference evidence="1 2" key="1">
    <citation type="submission" date="2020-07" db="EMBL/GenBank/DDBJ databases">
        <title>Comparative genomics of pyrophilous fungi reveals a link between fire events and developmental genes.</title>
        <authorList>
            <consortium name="DOE Joint Genome Institute"/>
            <person name="Steindorff A.S."/>
            <person name="Carver A."/>
            <person name="Calhoun S."/>
            <person name="Stillman K."/>
            <person name="Liu H."/>
            <person name="Lipzen A."/>
            <person name="Pangilinan J."/>
            <person name="Labutti K."/>
            <person name="Bruns T.D."/>
            <person name="Grigoriev I.V."/>
        </authorList>
    </citation>
    <scope>NUCLEOTIDE SEQUENCE [LARGE SCALE GENOMIC DNA]</scope>
    <source>
        <strain evidence="1 2">CBS 144469</strain>
    </source>
</reference>
<name>A0A8H6HFI5_9AGAR</name>
<dbReference type="AlphaFoldDB" id="A0A8H6HFI5"/>
<dbReference type="Proteomes" id="UP000521943">
    <property type="component" value="Unassembled WGS sequence"/>
</dbReference>